<dbReference type="KEGG" id="hdf:AArcSl_1941"/>
<sequence length="214" mass="23577">MSEPTNTPLDREPDTGDTLAELYRFVSGVLADPPTPEAIEEFQAGALPEPADLPDGPLRDGFVSLRKWANGVDDTAEAAAELEREHTRLFVGPRPSLQIHESYYADDYLGEPLAAVKGTYAGLGIHPSEDLKEEADHAAVELAALAVLSRREGESPDDKRLFLRDHGWWFPALAEDLRETAESEFYHAVGDIVDGLVRFDAERFEVDVESVSES</sequence>
<dbReference type="SUPFAM" id="SSF89155">
    <property type="entry name" value="TorD-like"/>
    <property type="match status" value="1"/>
</dbReference>
<organism evidence="2 3">
    <name type="scientific">Halalkaliarchaeum desulfuricum</name>
    <dbReference type="NCBI Taxonomy" id="2055893"/>
    <lineage>
        <taxon>Archaea</taxon>
        <taxon>Methanobacteriati</taxon>
        <taxon>Methanobacteriota</taxon>
        <taxon>Stenosarchaea group</taxon>
        <taxon>Halobacteria</taxon>
        <taxon>Halobacteriales</taxon>
        <taxon>Haloferacaceae</taxon>
        <taxon>Halalkaliarchaeum</taxon>
    </lineage>
</organism>
<dbReference type="AlphaFoldDB" id="A0A343TKE4"/>
<proteinExistence type="predicted"/>
<evidence type="ECO:0000313" key="2">
    <source>
        <dbReference type="EMBL" id="AUX09566.1"/>
    </source>
</evidence>
<dbReference type="RefSeq" id="WP_119818341.1">
    <property type="nucleotide sequence ID" value="NZ_CP025066.1"/>
</dbReference>
<dbReference type="InterPro" id="IPR036411">
    <property type="entry name" value="TorD-like_sf"/>
</dbReference>
<gene>
    <name evidence="2" type="primary">torD3</name>
    <name evidence="2" type="ORF">AArcSl_1941</name>
</gene>
<reference evidence="3" key="1">
    <citation type="submission" date="2017-11" db="EMBL/GenBank/DDBJ databases">
        <title>Phenotypic and genomic properties of facultatively anaerobic sulfur-reducing natronoarchaea from hypersaline soda lakes.</title>
        <authorList>
            <person name="Sorokin D.Y."/>
            <person name="Kublanov I.V."/>
            <person name="Roman P."/>
            <person name="Sinninghe Damste J.S."/>
            <person name="Golyshin P.N."/>
            <person name="Rojo D."/>
            <person name="Ciordia S."/>
            <person name="Mena M.D.C."/>
            <person name="Ferrer M."/>
            <person name="Messina E."/>
            <person name="Smedile F."/>
            <person name="La Spada G."/>
            <person name="La Cono V."/>
            <person name="Yakimov M.M."/>
        </authorList>
    </citation>
    <scope>NUCLEOTIDE SEQUENCE [LARGE SCALE GENOMIC DNA]</scope>
    <source>
        <strain evidence="3">AArc-Sl</strain>
    </source>
</reference>
<accession>A0A343TKE4</accession>
<dbReference type="Pfam" id="PF02613">
    <property type="entry name" value="Nitrate_red_del"/>
    <property type="match status" value="1"/>
</dbReference>
<dbReference type="GeneID" id="37878295"/>
<dbReference type="PANTHER" id="PTHR34227:SF1">
    <property type="entry name" value="DIMETHYL SULFOXIDE REDUCTASE CHAPERONE-RELATED"/>
    <property type="match status" value="1"/>
</dbReference>
<dbReference type="InterPro" id="IPR050289">
    <property type="entry name" value="TorD/DmsD_chaperones"/>
</dbReference>
<keyword evidence="1" id="KW-0143">Chaperone</keyword>
<keyword evidence="3" id="KW-1185">Reference proteome</keyword>
<dbReference type="Proteomes" id="UP000263012">
    <property type="component" value="Chromosome"/>
</dbReference>
<dbReference type="PANTHER" id="PTHR34227">
    <property type="entry name" value="CHAPERONE PROTEIN YCDY"/>
    <property type="match status" value="1"/>
</dbReference>
<evidence type="ECO:0000256" key="1">
    <source>
        <dbReference type="ARBA" id="ARBA00023186"/>
    </source>
</evidence>
<dbReference type="InterPro" id="IPR020945">
    <property type="entry name" value="DMSO/NO3_reduct_chaperone"/>
</dbReference>
<protein>
    <submittedName>
        <fullName evidence="2">Chaperone protein TorD</fullName>
    </submittedName>
</protein>
<evidence type="ECO:0000313" key="3">
    <source>
        <dbReference type="Proteomes" id="UP000263012"/>
    </source>
</evidence>
<dbReference type="Gene3D" id="1.10.3480.10">
    <property type="entry name" value="TorD-like"/>
    <property type="match status" value="1"/>
</dbReference>
<name>A0A343TKE4_9EURY</name>
<dbReference type="EMBL" id="CP025066">
    <property type="protein sequence ID" value="AUX09566.1"/>
    <property type="molecule type" value="Genomic_DNA"/>
</dbReference>
<dbReference type="OrthoDB" id="320758at2157"/>